<dbReference type="Pfam" id="PF00313">
    <property type="entry name" value="CSD"/>
    <property type="match status" value="1"/>
</dbReference>
<dbReference type="CDD" id="cd04458">
    <property type="entry name" value="CSP_CDS"/>
    <property type="match status" value="1"/>
</dbReference>
<dbReference type="InterPro" id="IPR002059">
    <property type="entry name" value="CSP_DNA-bd"/>
</dbReference>
<evidence type="ECO:0000256" key="4">
    <source>
        <dbReference type="RuleBase" id="RU000408"/>
    </source>
</evidence>
<accession>A0A5E4WB45</accession>
<dbReference type="PANTHER" id="PTHR11544">
    <property type="entry name" value="COLD SHOCK DOMAIN CONTAINING PROTEINS"/>
    <property type="match status" value="1"/>
</dbReference>
<dbReference type="SMART" id="SM00357">
    <property type="entry name" value="CSP"/>
    <property type="match status" value="1"/>
</dbReference>
<organism evidence="6 7">
    <name type="scientific">Pandoraea horticolens</name>
    <dbReference type="NCBI Taxonomy" id="2508298"/>
    <lineage>
        <taxon>Bacteria</taxon>
        <taxon>Pseudomonadati</taxon>
        <taxon>Pseudomonadota</taxon>
        <taxon>Betaproteobacteria</taxon>
        <taxon>Burkholderiales</taxon>
        <taxon>Burkholderiaceae</taxon>
        <taxon>Pandoraea</taxon>
    </lineage>
</organism>
<dbReference type="PIRSF" id="PIRSF002599">
    <property type="entry name" value="Cold_shock_A"/>
    <property type="match status" value="1"/>
</dbReference>
<dbReference type="GO" id="GO:0003676">
    <property type="term" value="F:nucleic acid binding"/>
    <property type="evidence" value="ECO:0007669"/>
    <property type="project" value="InterPro"/>
</dbReference>
<dbReference type="EMBL" id="CABPSM010000009">
    <property type="protein sequence ID" value="VVE21621.1"/>
    <property type="molecule type" value="Genomic_DNA"/>
</dbReference>
<dbReference type="InterPro" id="IPR050181">
    <property type="entry name" value="Cold_shock_domain"/>
</dbReference>
<dbReference type="RefSeq" id="WP_150621338.1">
    <property type="nucleotide sequence ID" value="NZ_CABPSM010000009.1"/>
</dbReference>
<evidence type="ECO:0000313" key="7">
    <source>
        <dbReference type="Proteomes" id="UP000343317"/>
    </source>
</evidence>
<dbReference type="InterPro" id="IPR011129">
    <property type="entry name" value="CSD"/>
</dbReference>
<evidence type="ECO:0000256" key="1">
    <source>
        <dbReference type="ARBA" id="ARBA00004496"/>
    </source>
</evidence>
<feature type="domain" description="CSD" evidence="5">
    <location>
        <begin position="1"/>
        <end position="69"/>
    </location>
</feature>
<dbReference type="PROSITE" id="PS00352">
    <property type="entry name" value="CSD_1"/>
    <property type="match status" value="1"/>
</dbReference>
<reference evidence="6 7" key="1">
    <citation type="submission" date="2019-08" db="EMBL/GenBank/DDBJ databases">
        <authorList>
            <person name="Peeters C."/>
        </authorList>
    </citation>
    <scope>NUCLEOTIDE SEQUENCE [LARGE SCALE GENOMIC DNA]</scope>
    <source>
        <strain evidence="6 7">LMG 31112</strain>
    </source>
</reference>
<dbReference type="InterPro" id="IPR019844">
    <property type="entry name" value="CSD_CS"/>
</dbReference>
<evidence type="ECO:0000259" key="5">
    <source>
        <dbReference type="PROSITE" id="PS51857"/>
    </source>
</evidence>
<name>A0A5E4WB45_9BURK</name>
<dbReference type="AlphaFoldDB" id="A0A5E4WB45"/>
<protein>
    <recommendedName>
        <fullName evidence="2">Cold shock-like protein CspA</fullName>
    </recommendedName>
</protein>
<dbReference type="SUPFAM" id="SSF50249">
    <property type="entry name" value="Nucleic acid-binding proteins"/>
    <property type="match status" value="1"/>
</dbReference>
<dbReference type="GO" id="GO:0005829">
    <property type="term" value="C:cytosol"/>
    <property type="evidence" value="ECO:0007669"/>
    <property type="project" value="UniProtKB-ARBA"/>
</dbReference>
<sequence>MSTGTVKWFNNSRGFGFITPDDGSADLFAHFSEISANNGESFRTLQDSQRVSFNVVQGPKGPHASDIKLA</sequence>
<keyword evidence="3" id="KW-0963">Cytoplasm</keyword>
<dbReference type="FunFam" id="2.40.50.140:FF:000006">
    <property type="entry name" value="Cold shock protein CspC"/>
    <property type="match status" value="1"/>
</dbReference>
<evidence type="ECO:0000256" key="3">
    <source>
        <dbReference type="ARBA" id="ARBA00022490"/>
    </source>
</evidence>
<dbReference type="InterPro" id="IPR012340">
    <property type="entry name" value="NA-bd_OB-fold"/>
</dbReference>
<dbReference type="PRINTS" id="PR00050">
    <property type="entry name" value="COLDSHOCK"/>
</dbReference>
<comment type="subcellular location">
    <subcellularLocation>
        <location evidence="1 4">Cytoplasm</location>
    </subcellularLocation>
</comment>
<evidence type="ECO:0000256" key="2">
    <source>
        <dbReference type="ARBA" id="ARBA00022332"/>
    </source>
</evidence>
<dbReference type="InterPro" id="IPR012156">
    <property type="entry name" value="Cold_shock_CspA"/>
</dbReference>
<dbReference type="Gene3D" id="2.40.50.140">
    <property type="entry name" value="Nucleic acid-binding proteins"/>
    <property type="match status" value="1"/>
</dbReference>
<dbReference type="Proteomes" id="UP000343317">
    <property type="component" value="Unassembled WGS sequence"/>
</dbReference>
<gene>
    <name evidence="6" type="ORF">PHO31112_03159</name>
</gene>
<evidence type="ECO:0000313" key="6">
    <source>
        <dbReference type="EMBL" id="VVE21621.1"/>
    </source>
</evidence>
<proteinExistence type="predicted"/>
<keyword evidence="7" id="KW-1185">Reference proteome</keyword>
<dbReference type="PROSITE" id="PS51857">
    <property type="entry name" value="CSD_2"/>
    <property type="match status" value="1"/>
</dbReference>